<proteinExistence type="predicted"/>
<reference evidence="1 2" key="1">
    <citation type="journal article" date="2014" name="Int. J. Syst. Evol. Microbiol.">
        <title>Listeria floridensis sp. nov., Listeria aquatica sp. nov., Listeria cornellensis sp. nov., Listeria riparia sp. nov. and Listeria grandensis sp. nov., from agricultural and natural environments.</title>
        <authorList>
            <person name="den Bakker H.C."/>
            <person name="Warchocki S."/>
            <person name="Wright E.M."/>
            <person name="Allred A.F."/>
            <person name="Ahlstrom C."/>
            <person name="Manuel C.S."/>
            <person name="Stasiewicz M.J."/>
            <person name="Burrell A."/>
            <person name="Roof S."/>
            <person name="Strawn L."/>
            <person name="Fortes E.D."/>
            <person name="Nightingale K.K."/>
            <person name="Kephart D."/>
            <person name="Wiedmann M."/>
        </authorList>
    </citation>
    <scope>NUCLEOTIDE SEQUENCE [LARGE SCALE GENOMIC DNA]</scope>
    <source>
        <strain evidence="2">FSL F6-971</strain>
    </source>
</reference>
<organism evidence="1 2">
    <name type="scientific">Listeria grandensis FSL F6-0971</name>
    <dbReference type="NCBI Taxonomy" id="1265819"/>
    <lineage>
        <taxon>Bacteria</taxon>
        <taxon>Bacillati</taxon>
        <taxon>Bacillota</taxon>
        <taxon>Bacilli</taxon>
        <taxon>Bacillales</taxon>
        <taxon>Listeriaceae</taxon>
        <taxon>Listeria</taxon>
    </lineage>
</organism>
<accession>W7BJK9</accession>
<protein>
    <submittedName>
        <fullName evidence="1">Uncharacterized protein</fullName>
    </submittedName>
</protein>
<dbReference type="EMBL" id="AODD01000011">
    <property type="protein sequence ID" value="EUJ23386.1"/>
    <property type="molecule type" value="Genomic_DNA"/>
</dbReference>
<comment type="caution">
    <text evidence="1">The sequence shown here is derived from an EMBL/GenBank/DDBJ whole genome shotgun (WGS) entry which is preliminary data.</text>
</comment>
<sequence length="181" mass="21183">MLDEQVRNIIDTYYNGENADLYIRKSSEKIELPVNVVSFCESNNVEVKCMTDYENPSDQWYFTMGQYKEDGFKIEYTSILTISKLANIYGLDHRFKVLNRDPEKIAPVLIGDAEETFSFTQFDFEEIIKQCFEEIGYTRMFWRDSERRIEGVNFAEGVTIFGPDVTQGDILFRDVLEILPD</sequence>
<dbReference type="RefSeq" id="WP_036066310.1">
    <property type="nucleotide sequence ID" value="NZ_AODD01000011.1"/>
</dbReference>
<evidence type="ECO:0000313" key="2">
    <source>
        <dbReference type="Proteomes" id="UP000019253"/>
    </source>
</evidence>
<dbReference type="OrthoDB" id="2360807at2"/>
<keyword evidence="2" id="KW-1185">Reference proteome</keyword>
<dbReference type="AlphaFoldDB" id="W7BJK9"/>
<dbReference type="PATRIC" id="fig|1265819.5.peg.1691"/>
<evidence type="ECO:0000313" key="1">
    <source>
        <dbReference type="EMBL" id="EUJ23386.1"/>
    </source>
</evidence>
<gene>
    <name evidence="1" type="ORF">PGRAN_08494</name>
</gene>
<dbReference type="Proteomes" id="UP000019253">
    <property type="component" value="Unassembled WGS sequence"/>
</dbReference>
<name>W7BJK9_9LIST</name>
<dbReference type="STRING" id="1265819.PGRAN_08494"/>